<gene>
    <name evidence="1" type="ORF">MCB1EB_0438</name>
</gene>
<organism evidence="1 2">
    <name type="scientific">Mycoavidus cysteinexigens</name>
    <dbReference type="NCBI Taxonomy" id="1553431"/>
    <lineage>
        <taxon>Bacteria</taxon>
        <taxon>Pseudomonadati</taxon>
        <taxon>Pseudomonadota</taxon>
        <taxon>Betaproteobacteria</taxon>
        <taxon>Burkholderiales</taxon>
        <taxon>Burkholderiaceae</taxon>
        <taxon>Mycoavidus</taxon>
    </lineage>
</organism>
<keyword evidence="2" id="KW-1185">Reference proteome</keyword>
<evidence type="ECO:0000313" key="1">
    <source>
        <dbReference type="EMBL" id="BBE08599.1"/>
    </source>
</evidence>
<dbReference type="AlphaFoldDB" id="A0A2Z6ET63"/>
<dbReference type="Proteomes" id="UP000282597">
    <property type="component" value="Chromosome"/>
</dbReference>
<accession>A0A2Z6ET63</accession>
<proteinExistence type="predicted"/>
<reference evidence="1 2" key="1">
    <citation type="journal article" date="2018" name="Microbes Environ.">
        <title>Comparative Genomic Insights into Endofungal Lifestyles of Two Bacterial Endosymbionts, Mycoavidus cysteinexigens and Burkholderia rhizoxinica.</title>
        <authorList>
            <person name="Sharmin D."/>
            <person name="Guo Y."/>
            <person name="Nishizawa T."/>
            <person name="Ohshima S."/>
            <person name="Sato Y."/>
            <person name="Takashima Y."/>
            <person name="Narisawa K."/>
            <person name="Ohta H."/>
        </authorList>
    </citation>
    <scope>NUCLEOTIDE SEQUENCE [LARGE SCALE GENOMIC DNA]</scope>
    <source>
        <strain evidence="1 2">B1-EB</strain>
    </source>
</reference>
<protein>
    <submittedName>
        <fullName evidence="1">Uncharacterized protein</fullName>
    </submittedName>
</protein>
<evidence type="ECO:0000313" key="2">
    <source>
        <dbReference type="Proteomes" id="UP000282597"/>
    </source>
</evidence>
<dbReference type="EMBL" id="AP018150">
    <property type="protein sequence ID" value="BBE08599.1"/>
    <property type="molecule type" value="Genomic_DNA"/>
</dbReference>
<sequence>MISTVIKHNSSQLTLDFEAGLVERYRSLRECVATGVYQRGLTRIAIDLDLAPSNLSVQLSEDSSRHFSIDRLERYIETTKDLTPIYYLAEKFLSDKSAKQSAALAQLTTMFGQFHQLIKQAGLT</sequence>
<dbReference type="RefSeq" id="WP_045363205.1">
    <property type="nucleotide sequence ID" value="NZ_AP018150.1"/>
</dbReference>
<name>A0A2Z6ET63_9BURK</name>
<dbReference type="KEGG" id="mcys:MCB1EB_0438"/>